<dbReference type="Proteomes" id="UP000706333">
    <property type="component" value="Unassembled WGS sequence"/>
</dbReference>
<dbReference type="AlphaFoldDB" id="A0A934TN03"/>
<reference evidence="2" key="1">
    <citation type="submission" date="2017-05" db="EMBL/GenBank/DDBJ databases">
        <authorList>
            <person name="Imhoff J.F."/>
            <person name="Rahn T."/>
            <person name="Kuenzel S."/>
            <person name="Neulinger S.C."/>
        </authorList>
    </citation>
    <scope>NUCLEOTIDE SEQUENCE</scope>
    <source>
        <strain evidence="2">LMG 28126</strain>
    </source>
</reference>
<accession>A0A934TN03</accession>
<dbReference type="EMBL" id="NHSD01000331">
    <property type="protein sequence ID" value="MBK5928912.1"/>
    <property type="molecule type" value="Genomic_DNA"/>
</dbReference>
<keyword evidence="3" id="KW-1185">Reference proteome</keyword>
<comment type="caution">
    <text evidence="2">The sequence shown here is derived from an EMBL/GenBank/DDBJ whole genome shotgun (WGS) entry which is preliminary data.</text>
</comment>
<organism evidence="2 3">
    <name type="scientific">Rhodobaculum claviforme</name>
    <dbReference type="NCBI Taxonomy" id="1549854"/>
    <lineage>
        <taxon>Bacteria</taxon>
        <taxon>Pseudomonadati</taxon>
        <taxon>Pseudomonadota</taxon>
        <taxon>Alphaproteobacteria</taxon>
        <taxon>Rhodobacterales</taxon>
        <taxon>Paracoccaceae</taxon>
        <taxon>Rhodobaculum</taxon>
    </lineage>
</organism>
<feature type="signal peptide" evidence="1">
    <location>
        <begin position="1"/>
        <end position="24"/>
    </location>
</feature>
<evidence type="ECO:0000313" key="3">
    <source>
        <dbReference type="Proteomes" id="UP000706333"/>
    </source>
</evidence>
<sequence>MTAVAALRPVLLALGLGLAVSAPAAGAEPAPLREDAHIDGRLLAAAIGDEIRRNCPTISERRWVVRAEALKLYNRAIALGHTRRSIEAYLDDPEARAAMERRRDAWLAANGVVAGDADSYCRAGLREIDQGSYLGSLMRVD</sequence>
<reference evidence="2" key="2">
    <citation type="journal article" date="2020" name="Microorganisms">
        <title>Osmotic Adaptation and Compatible Solute Biosynthesis of Phototrophic Bacteria as Revealed from Genome Analyses.</title>
        <authorList>
            <person name="Imhoff J.F."/>
            <person name="Rahn T."/>
            <person name="Kunzel S."/>
            <person name="Keller A."/>
            <person name="Neulinger S.C."/>
        </authorList>
    </citation>
    <scope>NUCLEOTIDE SEQUENCE</scope>
    <source>
        <strain evidence="2">LMG 28126</strain>
    </source>
</reference>
<name>A0A934TN03_9RHOB</name>
<evidence type="ECO:0008006" key="4">
    <source>
        <dbReference type="Google" id="ProtNLM"/>
    </source>
</evidence>
<keyword evidence="1" id="KW-0732">Signal</keyword>
<evidence type="ECO:0000256" key="1">
    <source>
        <dbReference type="SAM" id="SignalP"/>
    </source>
</evidence>
<dbReference type="InterPro" id="IPR020349">
    <property type="entry name" value="Uncharacterised_14.7kDa"/>
</dbReference>
<dbReference type="Pfam" id="PF17267">
    <property type="entry name" value="DUF5333"/>
    <property type="match status" value="1"/>
</dbReference>
<proteinExistence type="predicted"/>
<evidence type="ECO:0000313" key="2">
    <source>
        <dbReference type="EMBL" id="MBK5928912.1"/>
    </source>
</evidence>
<protein>
    <recommendedName>
        <fullName evidence="4">Lysozyme inhibitor LprI N-terminal domain-containing protein</fullName>
    </recommendedName>
</protein>
<feature type="chain" id="PRO_5037484705" description="Lysozyme inhibitor LprI N-terminal domain-containing protein" evidence="1">
    <location>
        <begin position="25"/>
        <end position="141"/>
    </location>
</feature>
<gene>
    <name evidence="2" type="ORF">CCR87_16495</name>
</gene>